<gene>
    <name evidence="2" type="ORF">NLI96_g12303</name>
</gene>
<sequence length="391" mass="43416">MSLLPKTPQNRVFEFNTAYPQAQHHRTSLEPLTGNCTMAFLFALFPHSRKVLSESKLVSDHVPVPGGAERHLVFDPNKRALSIRPTYFLVPFSVDSQKTLASLFILATYPDGTRVEFKRLGGVFRCVKCPFEVRTTLALQSHTRRSCPAYSELNIINAQVKKATKPEESPARTKVKPEAKAVPQKRKEVRNDSFSSSESEEAEAQGIADRLQKRPRRSATKPDGFYTIRMPPVEIREYSTHASIKRERRAPAPPSHSPIKSVKKSETPAISKAASAPKPQAPSVPSSQIVPTAVPVSTPITTVQASSKAEPEKPRHRAVPLDPKLTIYAFLEQLPQPLGQLVVKFTRIGVHDVADLVLRRTMQDGVERLGQELMESGVNVVEWNVVKDALS</sequence>
<reference evidence="2" key="1">
    <citation type="submission" date="2022-07" db="EMBL/GenBank/DDBJ databases">
        <title>Genome Sequence of Physisporinus lineatus.</title>
        <authorList>
            <person name="Buettner E."/>
        </authorList>
    </citation>
    <scope>NUCLEOTIDE SEQUENCE</scope>
    <source>
        <strain evidence="2">VT162</strain>
    </source>
</reference>
<proteinExistence type="predicted"/>
<name>A0AAD5Y8B4_9APHY</name>
<dbReference type="Proteomes" id="UP001212997">
    <property type="component" value="Unassembled WGS sequence"/>
</dbReference>
<feature type="region of interest" description="Disordered" evidence="1">
    <location>
        <begin position="161"/>
        <end position="228"/>
    </location>
</feature>
<dbReference type="AlphaFoldDB" id="A0AAD5Y8B4"/>
<evidence type="ECO:0000256" key="1">
    <source>
        <dbReference type="SAM" id="MobiDB-lite"/>
    </source>
</evidence>
<dbReference type="EMBL" id="JANAWD010000999">
    <property type="protein sequence ID" value="KAJ3474709.1"/>
    <property type="molecule type" value="Genomic_DNA"/>
</dbReference>
<protein>
    <submittedName>
        <fullName evidence="2">Uncharacterized protein</fullName>
    </submittedName>
</protein>
<organism evidence="2 3">
    <name type="scientific">Meripilus lineatus</name>
    <dbReference type="NCBI Taxonomy" id="2056292"/>
    <lineage>
        <taxon>Eukaryota</taxon>
        <taxon>Fungi</taxon>
        <taxon>Dikarya</taxon>
        <taxon>Basidiomycota</taxon>
        <taxon>Agaricomycotina</taxon>
        <taxon>Agaricomycetes</taxon>
        <taxon>Polyporales</taxon>
        <taxon>Meripilaceae</taxon>
        <taxon>Meripilus</taxon>
    </lineage>
</organism>
<keyword evidence="3" id="KW-1185">Reference proteome</keyword>
<accession>A0AAD5Y8B4</accession>
<feature type="compositionally biased region" description="Low complexity" evidence="1">
    <location>
        <begin position="268"/>
        <end position="288"/>
    </location>
</feature>
<evidence type="ECO:0000313" key="3">
    <source>
        <dbReference type="Proteomes" id="UP001212997"/>
    </source>
</evidence>
<feature type="region of interest" description="Disordered" evidence="1">
    <location>
        <begin position="241"/>
        <end position="289"/>
    </location>
</feature>
<comment type="caution">
    <text evidence="2">The sequence shown here is derived from an EMBL/GenBank/DDBJ whole genome shotgun (WGS) entry which is preliminary data.</text>
</comment>
<feature type="compositionally biased region" description="Basic and acidic residues" evidence="1">
    <location>
        <begin position="164"/>
        <end position="191"/>
    </location>
</feature>
<evidence type="ECO:0000313" key="2">
    <source>
        <dbReference type="EMBL" id="KAJ3474709.1"/>
    </source>
</evidence>